<dbReference type="RefSeq" id="WP_380899763.1">
    <property type="nucleotide sequence ID" value="NZ_JBHUEG010000002.1"/>
</dbReference>
<name>A0ABW5KCS0_9SPHI</name>
<proteinExistence type="predicted"/>
<organism evidence="2 3">
    <name type="scientific">Sphingobacterium suaedae</name>
    <dbReference type="NCBI Taxonomy" id="1686402"/>
    <lineage>
        <taxon>Bacteria</taxon>
        <taxon>Pseudomonadati</taxon>
        <taxon>Bacteroidota</taxon>
        <taxon>Sphingobacteriia</taxon>
        <taxon>Sphingobacteriales</taxon>
        <taxon>Sphingobacteriaceae</taxon>
        <taxon>Sphingobacterium</taxon>
    </lineage>
</organism>
<evidence type="ECO:0000313" key="2">
    <source>
        <dbReference type="EMBL" id="MFD2546203.1"/>
    </source>
</evidence>
<feature type="signal peptide" evidence="1">
    <location>
        <begin position="1"/>
        <end position="20"/>
    </location>
</feature>
<dbReference type="Proteomes" id="UP001597545">
    <property type="component" value="Unassembled WGS sequence"/>
</dbReference>
<gene>
    <name evidence="2" type="ORF">ACFSR5_00945</name>
</gene>
<sequence>MKKLALYVLLFAGNCSLGVAQHRVSMPFSSSYDENAWLSLGMQYNYINSTYKIGLQKNWTNLGTNAPTNSDHYIASFGAIESVASHGMSVGIPIEIRFTEHLSYIFQPSFVFINHSSIQYTGADAHGDSRTIVRYMRHVVDNLSGSNFNAFEFPFSLRFRSDEKLLKNRFNRYRGYVTAGARYRRWTGLHSTYRDWLNGLPENRPHALIMKTGYLSWEAGLGLEIFFPFFRVSPEVKFIQSTGNVLQREHLLAEKNAFMAPLSKTYIRNIQFSLIFQ</sequence>
<dbReference type="EMBL" id="JBHULR010000001">
    <property type="protein sequence ID" value="MFD2546203.1"/>
    <property type="molecule type" value="Genomic_DNA"/>
</dbReference>
<keyword evidence="1" id="KW-0732">Signal</keyword>
<evidence type="ECO:0000256" key="1">
    <source>
        <dbReference type="SAM" id="SignalP"/>
    </source>
</evidence>
<protein>
    <submittedName>
        <fullName evidence="2">PorT</fullName>
    </submittedName>
</protein>
<keyword evidence="3" id="KW-1185">Reference proteome</keyword>
<evidence type="ECO:0000313" key="3">
    <source>
        <dbReference type="Proteomes" id="UP001597545"/>
    </source>
</evidence>
<comment type="caution">
    <text evidence="2">The sequence shown here is derived from an EMBL/GenBank/DDBJ whole genome shotgun (WGS) entry which is preliminary data.</text>
</comment>
<accession>A0ABW5KCS0</accession>
<reference evidence="3" key="1">
    <citation type="journal article" date="2019" name="Int. J. Syst. Evol. Microbiol.">
        <title>The Global Catalogue of Microorganisms (GCM) 10K type strain sequencing project: providing services to taxonomists for standard genome sequencing and annotation.</title>
        <authorList>
            <consortium name="The Broad Institute Genomics Platform"/>
            <consortium name="The Broad Institute Genome Sequencing Center for Infectious Disease"/>
            <person name="Wu L."/>
            <person name="Ma J."/>
        </authorList>
    </citation>
    <scope>NUCLEOTIDE SEQUENCE [LARGE SCALE GENOMIC DNA]</scope>
    <source>
        <strain evidence="3">KCTC 42662</strain>
    </source>
</reference>
<feature type="chain" id="PRO_5045183148" evidence="1">
    <location>
        <begin position="21"/>
        <end position="277"/>
    </location>
</feature>